<evidence type="ECO:0000313" key="7">
    <source>
        <dbReference type="Proteomes" id="UP000003711"/>
    </source>
</evidence>
<evidence type="ECO:0000259" key="4">
    <source>
        <dbReference type="Pfam" id="PF00717"/>
    </source>
</evidence>
<proteinExistence type="predicted"/>
<dbReference type="InterPro" id="IPR010744">
    <property type="entry name" value="Phage_CI_N"/>
</dbReference>
<evidence type="ECO:0000256" key="2">
    <source>
        <dbReference type="ARBA" id="ARBA00023125"/>
    </source>
</evidence>
<dbReference type="PANTHER" id="PTHR40661">
    <property type="match status" value="1"/>
</dbReference>
<dbReference type="GO" id="GO:0003677">
    <property type="term" value="F:DNA binding"/>
    <property type="evidence" value="ECO:0007669"/>
    <property type="project" value="UniProtKB-KW"/>
</dbReference>
<dbReference type="InterPro" id="IPR001387">
    <property type="entry name" value="Cro/C1-type_HTH"/>
</dbReference>
<accession>E2NFN9</accession>
<dbReference type="GO" id="GO:0045892">
    <property type="term" value="P:negative regulation of DNA-templated transcription"/>
    <property type="evidence" value="ECO:0007669"/>
    <property type="project" value="InterPro"/>
</dbReference>
<organism evidence="6 7">
    <name type="scientific">Bacteroides cellulosilyticus DSM 14838</name>
    <dbReference type="NCBI Taxonomy" id="537012"/>
    <lineage>
        <taxon>Bacteria</taxon>
        <taxon>Pseudomonadati</taxon>
        <taxon>Bacteroidota</taxon>
        <taxon>Bacteroidia</taxon>
        <taxon>Bacteroidales</taxon>
        <taxon>Bacteroidaceae</taxon>
        <taxon>Bacteroides</taxon>
    </lineage>
</organism>
<sequence>MQKCMLKATLELIYINKMEKDLFFNVADIVKRAKRVLNFKIDADLAAYLGVSRSTLSNWIARNSIDFPLLLSKMKDVDYNWLLVGKGTPMSHLQSYHSELATGNVEIIHNPKTPDAMKDRSVVLYDITAAANLRTLLANKHQFVMGRIQIPSIPVCDGALYISGDSMYPILKSGDIVGFKEMNSFSNVIYGEMYLVSFDIDGDEYLAVKYVNRSEQEGCIKLVSYNPHHEPMDVPFASIQAMAIVKFSIRKNMMM</sequence>
<evidence type="ECO:0000259" key="5">
    <source>
        <dbReference type="Pfam" id="PF07022"/>
    </source>
</evidence>
<keyword evidence="3" id="KW-0804">Transcription</keyword>
<dbReference type="HOGENOM" id="CLU_074799_3_0_10"/>
<keyword evidence="2" id="KW-0238">DNA-binding</keyword>
<protein>
    <submittedName>
        <fullName evidence="6">Bacteriophage CI repressor protein</fullName>
    </submittedName>
</protein>
<dbReference type="InterPro" id="IPR039418">
    <property type="entry name" value="LexA-like"/>
</dbReference>
<dbReference type="Proteomes" id="UP000003711">
    <property type="component" value="Unassembled WGS sequence"/>
</dbReference>
<dbReference type="AlphaFoldDB" id="E2NFN9"/>
<evidence type="ECO:0000313" key="6">
    <source>
        <dbReference type="EMBL" id="EEF89257.1"/>
    </source>
</evidence>
<dbReference type="Gene3D" id="1.10.260.40">
    <property type="entry name" value="lambda repressor-like DNA-binding domains"/>
    <property type="match status" value="1"/>
</dbReference>
<dbReference type="CDD" id="cd00093">
    <property type="entry name" value="HTH_XRE"/>
    <property type="match status" value="1"/>
</dbReference>
<reference evidence="6 7" key="2">
    <citation type="submission" date="2009-01" db="EMBL/GenBank/DDBJ databases">
        <title>Draft genome sequence of Bacteroides cellulosilyticus (DSM 14838).</title>
        <authorList>
            <person name="Sudarsanam P."/>
            <person name="Ley R."/>
            <person name="Guruge J."/>
            <person name="Turnbaugh P.J."/>
            <person name="Mahowald M."/>
            <person name="Liep D."/>
            <person name="Gordon J."/>
        </authorList>
    </citation>
    <scope>NUCLEOTIDE SEQUENCE [LARGE SCALE GENOMIC DNA]</scope>
    <source>
        <strain evidence="6 7">DSM 14838</strain>
    </source>
</reference>
<dbReference type="PANTHER" id="PTHR40661:SF1">
    <property type="entry name" value="HTH CRO_C1-TYPE DOMAIN-CONTAINING PROTEIN"/>
    <property type="match status" value="1"/>
</dbReference>
<dbReference type="Pfam" id="PF00717">
    <property type="entry name" value="Peptidase_S24"/>
    <property type="match status" value="1"/>
</dbReference>
<evidence type="ECO:0000256" key="3">
    <source>
        <dbReference type="ARBA" id="ARBA00023163"/>
    </source>
</evidence>
<dbReference type="SUPFAM" id="SSF51306">
    <property type="entry name" value="LexA/Signal peptidase"/>
    <property type="match status" value="1"/>
</dbReference>
<gene>
    <name evidence="6" type="ORF">BACCELL_03111</name>
</gene>
<dbReference type="InterPro" id="IPR015927">
    <property type="entry name" value="Peptidase_S24_S26A/B/C"/>
</dbReference>
<comment type="caution">
    <text evidence="6">The sequence shown here is derived from an EMBL/GenBank/DDBJ whole genome shotgun (WGS) entry which is preliminary data.</text>
</comment>
<feature type="domain" description="Peptidase S24/S26A/S26B/S26C" evidence="4">
    <location>
        <begin position="128"/>
        <end position="243"/>
    </location>
</feature>
<keyword evidence="1" id="KW-0805">Transcription regulation</keyword>
<name>E2NFN9_9BACE</name>
<dbReference type="Pfam" id="PF07022">
    <property type="entry name" value="Phage_CI_repr"/>
    <property type="match status" value="1"/>
</dbReference>
<dbReference type="CDD" id="cd06529">
    <property type="entry name" value="S24_LexA-like"/>
    <property type="match status" value="1"/>
</dbReference>
<dbReference type="EMBL" id="ACCH01000221">
    <property type="protein sequence ID" value="EEF89257.1"/>
    <property type="molecule type" value="Genomic_DNA"/>
</dbReference>
<evidence type="ECO:0000256" key="1">
    <source>
        <dbReference type="ARBA" id="ARBA00023015"/>
    </source>
</evidence>
<feature type="domain" description="Bacteriophage CI repressor N-terminal" evidence="5">
    <location>
        <begin position="28"/>
        <end position="89"/>
    </location>
</feature>
<dbReference type="InterPro" id="IPR010982">
    <property type="entry name" value="Lambda_DNA-bd_dom_sf"/>
</dbReference>
<reference evidence="6 7" key="1">
    <citation type="submission" date="2008-12" db="EMBL/GenBank/DDBJ databases">
        <authorList>
            <person name="Fulton L."/>
            <person name="Clifton S."/>
            <person name="Fulton B."/>
            <person name="Xu J."/>
            <person name="Minx P."/>
            <person name="Pepin K.H."/>
            <person name="Johnson M."/>
            <person name="Bhonagiri V."/>
            <person name="Nash W.E."/>
            <person name="Mardis E.R."/>
            <person name="Wilson R.K."/>
        </authorList>
    </citation>
    <scope>NUCLEOTIDE SEQUENCE [LARGE SCALE GENOMIC DNA]</scope>
    <source>
        <strain evidence="6 7">DSM 14838</strain>
    </source>
</reference>
<dbReference type="InterPro" id="IPR036286">
    <property type="entry name" value="LexA/Signal_pep-like_sf"/>
</dbReference>
<dbReference type="Gene3D" id="2.10.109.10">
    <property type="entry name" value="Umud Fragment, subunit A"/>
    <property type="match status" value="1"/>
</dbReference>